<keyword evidence="5" id="KW-0732">Signal</keyword>
<dbReference type="Gene3D" id="2.40.170.20">
    <property type="entry name" value="TonB-dependent receptor, beta-barrel domain"/>
    <property type="match status" value="1"/>
</dbReference>
<keyword evidence="7 11" id="KW-0798">TonB box</keyword>
<feature type="domain" description="TonB-dependent receptor plug" evidence="13">
    <location>
        <begin position="113"/>
        <end position="222"/>
    </location>
</feature>
<dbReference type="Gene3D" id="2.170.130.10">
    <property type="entry name" value="TonB-dependent receptor, plug domain"/>
    <property type="match status" value="1"/>
</dbReference>
<evidence type="ECO:0000256" key="11">
    <source>
        <dbReference type="RuleBase" id="RU003357"/>
    </source>
</evidence>
<evidence type="ECO:0000256" key="6">
    <source>
        <dbReference type="ARBA" id="ARBA00023065"/>
    </source>
</evidence>
<name>A0ABQ5XB92_9GAMM</name>
<dbReference type="PROSITE" id="PS52016">
    <property type="entry name" value="TONB_DEPENDENT_REC_3"/>
    <property type="match status" value="1"/>
</dbReference>
<keyword evidence="4 10" id="KW-0812">Transmembrane</keyword>
<gene>
    <name evidence="14" type="ORF">GCM10007898_25310</name>
</gene>
<keyword evidence="2 10" id="KW-0813">Transport</keyword>
<dbReference type="InterPro" id="IPR036942">
    <property type="entry name" value="Beta-barrel_TonB_sf"/>
</dbReference>
<evidence type="ECO:0000259" key="12">
    <source>
        <dbReference type="Pfam" id="PF00593"/>
    </source>
</evidence>
<keyword evidence="15" id="KW-1185">Reference proteome</keyword>
<dbReference type="Pfam" id="PF07715">
    <property type="entry name" value="Plug"/>
    <property type="match status" value="1"/>
</dbReference>
<dbReference type="PANTHER" id="PTHR30069:SF53">
    <property type="entry name" value="COLICIN I RECEPTOR-RELATED"/>
    <property type="match status" value="1"/>
</dbReference>
<dbReference type="InterPro" id="IPR000531">
    <property type="entry name" value="Beta-barrel_TonB"/>
</dbReference>
<dbReference type="InterPro" id="IPR012910">
    <property type="entry name" value="Plug_dom"/>
</dbReference>
<comment type="subcellular location">
    <subcellularLocation>
        <location evidence="1 10">Cell outer membrane</location>
        <topology evidence="1 10">Multi-pass membrane protein</topology>
    </subcellularLocation>
</comment>
<evidence type="ECO:0000313" key="14">
    <source>
        <dbReference type="EMBL" id="GLQ88960.1"/>
    </source>
</evidence>
<evidence type="ECO:0000259" key="13">
    <source>
        <dbReference type="Pfam" id="PF07715"/>
    </source>
</evidence>
<evidence type="ECO:0000256" key="3">
    <source>
        <dbReference type="ARBA" id="ARBA00022452"/>
    </source>
</evidence>
<evidence type="ECO:0000256" key="4">
    <source>
        <dbReference type="ARBA" id="ARBA00022692"/>
    </source>
</evidence>
<dbReference type="EMBL" id="BSOA01000027">
    <property type="protein sequence ID" value="GLQ88960.1"/>
    <property type="molecule type" value="Genomic_DNA"/>
</dbReference>
<keyword evidence="14" id="KW-0675">Receptor</keyword>
<comment type="caution">
    <text evidence="14">The sequence shown here is derived from an EMBL/GenBank/DDBJ whole genome shotgun (WGS) entry which is preliminary data.</text>
</comment>
<reference evidence="15" key="1">
    <citation type="journal article" date="2019" name="Int. J. Syst. Evol. Microbiol.">
        <title>The Global Catalogue of Microorganisms (GCM) 10K type strain sequencing project: providing services to taxonomists for standard genome sequencing and annotation.</title>
        <authorList>
            <consortium name="The Broad Institute Genomics Platform"/>
            <consortium name="The Broad Institute Genome Sequencing Center for Infectious Disease"/>
            <person name="Wu L."/>
            <person name="Ma J."/>
        </authorList>
    </citation>
    <scope>NUCLEOTIDE SEQUENCE [LARGE SCALE GENOMIC DNA]</scope>
    <source>
        <strain evidence="15">NBRC 111981</strain>
    </source>
</reference>
<organism evidence="14 15">
    <name type="scientific">Dyella flagellata</name>
    <dbReference type="NCBI Taxonomy" id="1867833"/>
    <lineage>
        <taxon>Bacteria</taxon>
        <taxon>Pseudomonadati</taxon>
        <taxon>Pseudomonadota</taxon>
        <taxon>Gammaproteobacteria</taxon>
        <taxon>Lysobacterales</taxon>
        <taxon>Rhodanobacteraceae</taxon>
        <taxon>Dyella</taxon>
    </lineage>
</organism>
<sequence length="812" mass="88239">MHTGERVSPRFLFVATAQAEATASRVPGCIIPLDRRLHHGKAFHPNNMQLTYRTHALAALPFAMLATSIATAQDAATMTSTSRQSNSPTTLTPVKVSASTHLPPAAAPDFPATQVRVTAADINATLHPIDSEDTAKYLPSIFIRKRNAGDTQAVIATRNWGLNSSARTLVYVDDIPISALIGNNNTNGAPRWGMVSPEQIDHVDMLYGPYSAAYAGNSIGGVMRIVTRTPDKPEITIQQTEAIQTYSFYGRHGNYSSSKTSVSAGGRNGKFSWFVGADGLNSFSEPLSYITSAGTPAGTNGSIPARNKVGQAANVIGAGGLLHTRQLNLNGKFAYDFTPWLQAAYWIGFWSNHGQSRVQTYLSDAQGAPSYGKSSAFASNDYFLSAHHLMQALSLKTDTKGDFDGELVITHYDYIKDKQWSPAGVGGNATFTPNGLLASYGGTNWSTADLKGIWRTQGNAGAHEISFGAHADQYTLANPTYKLAAWQDPSSVTGLYAAGRGKTTTEALWLEDAWQIAPDWLATVGGRYEKWHAGDGFNFSGKTALRQPGERAADFSPKATLRWEASPRWRVTASVAKAVRFPTVSELYQLVATGATFSSPNPDLKPERDLSGELAVERALDTGFVRVSLFQENTRDAMISQTSILPNYAVPVTFVTNVGAVRNRGIEWVADRDNTLIRGLELSGSVTFVDSTILSNNAFASGTGTTSDGQHVPYVPRWRATAVATYRPTPTWAITLAGRYSGKQYSTMDNTDNTSNVFGAFDTFVVFDLNINYQINEQLAASFGIDNLNDRRYFLYHPFPQRTYVANLKLRL</sequence>
<dbReference type="InterPro" id="IPR039426">
    <property type="entry name" value="TonB-dep_rcpt-like"/>
</dbReference>
<evidence type="ECO:0000256" key="7">
    <source>
        <dbReference type="ARBA" id="ARBA00023077"/>
    </source>
</evidence>
<protein>
    <submittedName>
        <fullName evidence="14">TonB-dependent receptor</fullName>
    </submittedName>
</protein>
<dbReference type="Proteomes" id="UP001156627">
    <property type="component" value="Unassembled WGS sequence"/>
</dbReference>
<keyword evidence="3 10" id="KW-1134">Transmembrane beta strand</keyword>
<dbReference type="CDD" id="cd01347">
    <property type="entry name" value="ligand_gated_channel"/>
    <property type="match status" value="1"/>
</dbReference>
<proteinExistence type="inferred from homology"/>
<evidence type="ECO:0000313" key="15">
    <source>
        <dbReference type="Proteomes" id="UP001156627"/>
    </source>
</evidence>
<comment type="similarity">
    <text evidence="10 11">Belongs to the TonB-dependent receptor family.</text>
</comment>
<dbReference type="Pfam" id="PF00593">
    <property type="entry name" value="TonB_dep_Rec_b-barrel"/>
    <property type="match status" value="1"/>
</dbReference>
<dbReference type="SUPFAM" id="SSF56935">
    <property type="entry name" value="Porins"/>
    <property type="match status" value="1"/>
</dbReference>
<keyword evidence="9 10" id="KW-0998">Cell outer membrane</keyword>
<evidence type="ECO:0000256" key="1">
    <source>
        <dbReference type="ARBA" id="ARBA00004571"/>
    </source>
</evidence>
<evidence type="ECO:0000256" key="5">
    <source>
        <dbReference type="ARBA" id="ARBA00022729"/>
    </source>
</evidence>
<dbReference type="PANTHER" id="PTHR30069">
    <property type="entry name" value="TONB-DEPENDENT OUTER MEMBRANE RECEPTOR"/>
    <property type="match status" value="1"/>
</dbReference>
<evidence type="ECO:0000256" key="10">
    <source>
        <dbReference type="PROSITE-ProRule" id="PRU01360"/>
    </source>
</evidence>
<keyword evidence="8 10" id="KW-0472">Membrane</keyword>
<dbReference type="RefSeq" id="WP_284332400.1">
    <property type="nucleotide sequence ID" value="NZ_BSOA01000027.1"/>
</dbReference>
<keyword evidence="6" id="KW-0406">Ion transport</keyword>
<feature type="domain" description="TonB-dependent receptor-like beta-barrel" evidence="12">
    <location>
        <begin position="328"/>
        <end position="788"/>
    </location>
</feature>
<evidence type="ECO:0000256" key="8">
    <source>
        <dbReference type="ARBA" id="ARBA00023136"/>
    </source>
</evidence>
<accession>A0ABQ5XB92</accession>
<evidence type="ECO:0000256" key="2">
    <source>
        <dbReference type="ARBA" id="ARBA00022448"/>
    </source>
</evidence>
<evidence type="ECO:0000256" key="9">
    <source>
        <dbReference type="ARBA" id="ARBA00023237"/>
    </source>
</evidence>
<dbReference type="InterPro" id="IPR037066">
    <property type="entry name" value="Plug_dom_sf"/>
</dbReference>